<dbReference type="SUPFAM" id="SSF47413">
    <property type="entry name" value="lambda repressor-like DNA-binding domains"/>
    <property type="match status" value="1"/>
</dbReference>
<dbReference type="SUPFAM" id="SSF53822">
    <property type="entry name" value="Periplasmic binding protein-like I"/>
    <property type="match status" value="1"/>
</dbReference>
<dbReference type="InterPro" id="IPR028082">
    <property type="entry name" value="Peripla_BP_I"/>
</dbReference>
<dbReference type="PROSITE" id="PS50932">
    <property type="entry name" value="HTH_LACI_2"/>
    <property type="match status" value="1"/>
</dbReference>
<dbReference type="Pfam" id="PF13377">
    <property type="entry name" value="Peripla_BP_3"/>
    <property type="match status" value="1"/>
</dbReference>
<keyword evidence="3" id="KW-0804">Transcription</keyword>
<dbReference type="Proteomes" id="UP001319180">
    <property type="component" value="Unassembled WGS sequence"/>
</dbReference>
<dbReference type="InterPro" id="IPR010982">
    <property type="entry name" value="Lambda_DNA-bd_dom_sf"/>
</dbReference>
<dbReference type="InterPro" id="IPR046335">
    <property type="entry name" value="LacI/GalR-like_sensor"/>
</dbReference>
<proteinExistence type="predicted"/>
<dbReference type="Pfam" id="PF00356">
    <property type="entry name" value="LacI"/>
    <property type="match status" value="1"/>
</dbReference>
<reference evidence="5 6" key="1">
    <citation type="submission" date="2021-05" db="EMBL/GenBank/DDBJ databases">
        <title>A Polyphasic approach of four new species of the genus Ohtaekwangia: Ohtaekwangia histidinii sp. nov., Ohtaekwangia cretensis sp. nov., Ohtaekwangia indiensis sp. nov., Ohtaekwangia reichenbachii sp. nov. from diverse environment.</title>
        <authorList>
            <person name="Octaviana S."/>
        </authorList>
    </citation>
    <scope>NUCLEOTIDE SEQUENCE [LARGE SCALE GENOMIC DNA]</scope>
    <source>
        <strain evidence="5 6">PWU37</strain>
    </source>
</reference>
<dbReference type="Gene3D" id="3.40.50.2300">
    <property type="match status" value="2"/>
</dbReference>
<keyword evidence="2" id="KW-0238">DNA-binding</keyword>
<dbReference type="AlphaFoldDB" id="A0AAP2GGJ7"/>
<sequence length="336" mass="37483">MKKARPSIGDLAKKLSVSKTAVSIILNGEAQASRFSDKLIKRVRSAAEKSGYHPNQFAQGLRTGRINIIGLMVEDISNPFYASIAKRIEEKVYQNGYKIAYCSTENDKQRGKEFLSMFTTMGVDGCIIAPTRGMEKEIKEMVERGMNVVLFDRKFGNKVTDSVMVDNRGGMYEAVKHLIDRGFTNIGLVALALDKPEKEERVIGYNEAIADHGLTPCVFPLPFREHYLSYVGEIEAFLDKNRQLDAVVFGTNYLGISGLQAISRLELKIPDDLAVVSFDDHDLFRIYKPNITVVAQPIEEIAQTAIDTLLARMQNSEQPSVKNITLPTLLIARNSS</sequence>
<dbReference type="Gene3D" id="1.10.260.40">
    <property type="entry name" value="lambda repressor-like DNA-binding domains"/>
    <property type="match status" value="1"/>
</dbReference>
<evidence type="ECO:0000313" key="5">
    <source>
        <dbReference type="EMBL" id="MBT1685580.1"/>
    </source>
</evidence>
<gene>
    <name evidence="5" type="ORF">KK078_03385</name>
</gene>
<dbReference type="PANTHER" id="PTHR30146:SF145">
    <property type="entry name" value="RIBOSE OPERON REPRESSOR"/>
    <property type="match status" value="1"/>
</dbReference>
<accession>A0AAP2GGJ7</accession>
<evidence type="ECO:0000259" key="4">
    <source>
        <dbReference type="PROSITE" id="PS50932"/>
    </source>
</evidence>
<dbReference type="EMBL" id="JAHESC010000003">
    <property type="protein sequence ID" value="MBT1685580.1"/>
    <property type="molecule type" value="Genomic_DNA"/>
</dbReference>
<evidence type="ECO:0000256" key="2">
    <source>
        <dbReference type="ARBA" id="ARBA00023125"/>
    </source>
</evidence>
<keyword evidence="6" id="KW-1185">Reference proteome</keyword>
<dbReference type="GO" id="GO:0003700">
    <property type="term" value="F:DNA-binding transcription factor activity"/>
    <property type="evidence" value="ECO:0007669"/>
    <property type="project" value="TreeGrafter"/>
</dbReference>
<evidence type="ECO:0000256" key="3">
    <source>
        <dbReference type="ARBA" id="ARBA00023163"/>
    </source>
</evidence>
<evidence type="ECO:0000256" key="1">
    <source>
        <dbReference type="ARBA" id="ARBA00023015"/>
    </source>
</evidence>
<comment type="caution">
    <text evidence="5">The sequence shown here is derived from an EMBL/GenBank/DDBJ whole genome shotgun (WGS) entry which is preliminary data.</text>
</comment>
<dbReference type="RefSeq" id="WP_254088830.1">
    <property type="nucleotide sequence ID" value="NZ_JAHESC010000003.1"/>
</dbReference>
<evidence type="ECO:0000313" key="6">
    <source>
        <dbReference type="Proteomes" id="UP001319180"/>
    </source>
</evidence>
<dbReference type="PANTHER" id="PTHR30146">
    <property type="entry name" value="LACI-RELATED TRANSCRIPTIONAL REPRESSOR"/>
    <property type="match status" value="1"/>
</dbReference>
<dbReference type="CDD" id="cd19977">
    <property type="entry name" value="PBP1_EndR-like"/>
    <property type="match status" value="1"/>
</dbReference>
<dbReference type="CDD" id="cd01392">
    <property type="entry name" value="HTH_LacI"/>
    <property type="match status" value="1"/>
</dbReference>
<name>A0AAP2GGJ7_9BACT</name>
<keyword evidence="1" id="KW-0805">Transcription regulation</keyword>
<dbReference type="GO" id="GO:0000976">
    <property type="term" value="F:transcription cis-regulatory region binding"/>
    <property type="evidence" value="ECO:0007669"/>
    <property type="project" value="TreeGrafter"/>
</dbReference>
<organism evidence="5 6">
    <name type="scientific">Dawidia soli</name>
    <dbReference type="NCBI Taxonomy" id="2782352"/>
    <lineage>
        <taxon>Bacteria</taxon>
        <taxon>Pseudomonadati</taxon>
        <taxon>Bacteroidota</taxon>
        <taxon>Cytophagia</taxon>
        <taxon>Cytophagales</taxon>
        <taxon>Chryseotaleaceae</taxon>
        <taxon>Dawidia</taxon>
    </lineage>
</organism>
<dbReference type="SMART" id="SM00354">
    <property type="entry name" value="HTH_LACI"/>
    <property type="match status" value="1"/>
</dbReference>
<dbReference type="InterPro" id="IPR000843">
    <property type="entry name" value="HTH_LacI"/>
</dbReference>
<feature type="domain" description="HTH lacI-type" evidence="4">
    <location>
        <begin position="6"/>
        <end position="63"/>
    </location>
</feature>
<protein>
    <submittedName>
        <fullName evidence="5">Substrate-binding domain-containing protein</fullName>
    </submittedName>
</protein>